<evidence type="ECO:0000256" key="11">
    <source>
        <dbReference type="ARBA" id="ARBA00044897"/>
    </source>
</evidence>
<dbReference type="Ensembl" id="ENSOMYT00000032297.2">
    <property type="protein sequence ID" value="ENSOMYP00000029605.1"/>
    <property type="gene ID" value="ENSOMYG00000013837.2"/>
</dbReference>
<dbReference type="Gene3D" id="1.20.1250.20">
    <property type="entry name" value="MFS general substrate transporter like domains"/>
    <property type="match status" value="2"/>
</dbReference>
<keyword evidence="7" id="KW-0458">Lysosome</keyword>
<dbReference type="InterPro" id="IPR020846">
    <property type="entry name" value="MFS_dom"/>
</dbReference>
<evidence type="ECO:0000256" key="1">
    <source>
        <dbReference type="ARBA" id="ARBA00004155"/>
    </source>
</evidence>
<reference evidence="20" key="2">
    <citation type="submission" date="2025-08" db="UniProtKB">
        <authorList>
            <consortium name="Ensembl"/>
        </authorList>
    </citation>
    <scope>IDENTIFICATION</scope>
</reference>
<feature type="transmembrane region" description="Helical" evidence="17">
    <location>
        <begin position="281"/>
        <end position="301"/>
    </location>
</feature>
<dbReference type="Pfam" id="PF07690">
    <property type="entry name" value="MFS_1"/>
    <property type="match status" value="1"/>
</dbReference>
<evidence type="ECO:0000256" key="12">
    <source>
        <dbReference type="ARBA" id="ARBA00051849"/>
    </source>
</evidence>
<dbReference type="SUPFAM" id="SSF103473">
    <property type="entry name" value="MFS general substrate transporter"/>
    <property type="match status" value="1"/>
</dbReference>
<feature type="signal peptide" evidence="18">
    <location>
        <begin position="1"/>
        <end position="17"/>
    </location>
</feature>
<comment type="catalytic activity">
    <reaction evidence="10">
        <text>GTP(in) = GTP(out)</text>
        <dbReference type="Rhea" id="RHEA:75787"/>
        <dbReference type="ChEBI" id="CHEBI:37565"/>
    </reaction>
</comment>
<reference evidence="20" key="1">
    <citation type="submission" date="2020-07" db="EMBL/GenBank/DDBJ databases">
        <title>A long reads based de novo assembly of the rainbow trout Arlee double haploid line genome.</title>
        <authorList>
            <person name="Gao G."/>
            <person name="Palti Y."/>
        </authorList>
    </citation>
    <scope>NUCLEOTIDE SEQUENCE [LARGE SCALE GENOMIC DNA]</scope>
</reference>
<organism evidence="20 21">
    <name type="scientific">Oncorhynchus mykiss</name>
    <name type="common">Rainbow trout</name>
    <name type="synonym">Salmo gairdneri</name>
    <dbReference type="NCBI Taxonomy" id="8022"/>
    <lineage>
        <taxon>Eukaryota</taxon>
        <taxon>Metazoa</taxon>
        <taxon>Chordata</taxon>
        <taxon>Craniata</taxon>
        <taxon>Vertebrata</taxon>
        <taxon>Euteleostomi</taxon>
        <taxon>Actinopterygii</taxon>
        <taxon>Neopterygii</taxon>
        <taxon>Teleostei</taxon>
        <taxon>Protacanthopterygii</taxon>
        <taxon>Salmoniformes</taxon>
        <taxon>Salmonidae</taxon>
        <taxon>Salmoninae</taxon>
        <taxon>Oncorhynchus</taxon>
    </lineage>
</organism>
<evidence type="ECO:0000256" key="18">
    <source>
        <dbReference type="SAM" id="SignalP"/>
    </source>
</evidence>
<keyword evidence="8" id="KW-0968">Cytoplasmic vesicle</keyword>
<evidence type="ECO:0000313" key="21">
    <source>
        <dbReference type="Proteomes" id="UP000694395"/>
    </source>
</evidence>
<dbReference type="Proteomes" id="UP000694395">
    <property type="component" value="Chromosome 9"/>
</dbReference>
<evidence type="ECO:0000256" key="6">
    <source>
        <dbReference type="ARBA" id="ARBA00023136"/>
    </source>
</evidence>
<comment type="similarity">
    <text evidence="2">Belongs to the major facilitator superfamily. Sodium/anion cotransporter family.</text>
</comment>
<keyword evidence="18" id="KW-0732">Signal</keyword>
<comment type="subcellular location">
    <subcellularLocation>
        <location evidence="9">Cytoplasmic vesicle</location>
        <location evidence="9">Secretory vesicle</location>
        <location evidence="9">Chromaffin granule membrane</location>
        <topology evidence="9">Multi-pass membrane protein</topology>
    </subcellularLocation>
    <subcellularLocation>
        <location evidence="1">Lysosome membrane</location>
        <topology evidence="1">Multi-pass membrane protein</topology>
    </subcellularLocation>
</comment>
<feature type="chain" id="PRO_5034184850" description="Voltage-gated purine nucleotide uniporter SLC17A9" evidence="18">
    <location>
        <begin position="18"/>
        <end position="379"/>
    </location>
</feature>
<accession>A0A8C7PX49</accession>
<evidence type="ECO:0000256" key="4">
    <source>
        <dbReference type="ARBA" id="ARBA00022692"/>
    </source>
</evidence>
<dbReference type="InterPro" id="IPR050382">
    <property type="entry name" value="MFS_Na/Anion_cotransporter"/>
</dbReference>
<protein>
    <recommendedName>
        <fullName evidence="14">Voltage-gated purine nucleotide uniporter SLC17A9</fullName>
    </recommendedName>
    <alternativeName>
        <fullName evidence="16">Solute carrier family 17 member 9</fullName>
    </alternativeName>
    <alternativeName>
        <fullName evidence="15">Vesicular nucleotide transporter</fullName>
    </alternativeName>
</protein>
<keyword evidence="3" id="KW-0813">Transport</keyword>
<proteinExistence type="inferred from homology"/>
<dbReference type="GeneTree" id="ENSGT00940000158186"/>
<feature type="transmembrane region" description="Helical" evidence="17">
    <location>
        <begin position="36"/>
        <end position="52"/>
    </location>
</feature>
<evidence type="ECO:0000256" key="13">
    <source>
        <dbReference type="ARBA" id="ARBA00056522"/>
    </source>
</evidence>
<evidence type="ECO:0000256" key="7">
    <source>
        <dbReference type="ARBA" id="ARBA00023228"/>
    </source>
</evidence>
<feature type="transmembrane region" description="Helical" evidence="17">
    <location>
        <begin position="222"/>
        <end position="242"/>
    </location>
</feature>
<feature type="transmembrane region" description="Helical" evidence="17">
    <location>
        <begin position="64"/>
        <end position="83"/>
    </location>
</feature>
<sequence>MLFLGTCLLYCARMAMPICAVNMATTFGWSKTQSGVVMGGFFWGYCFTQVLGGHVSDRIGGERVLLLATTSWASITACTPLLAQLGISSLTSMTVARFLMGLLQGVHYPSLASLCSQRVDEGERGFLMSTMGSGSYMGTLMVGGLGSVMLERYGWESVFYGAGLLSGLWSLTSLVLPLSHLFSAMVFAHLCFSSTCYSLMSWLPTFFKDTYPHAKGWVCNVIPWLVAIASALFGGIISDHLIQQGFRTSSVRKMMQFMSMGVSSVFLLLLCRPLSFPSAVIFVSAAVGLATFNSSGVSVNVQDLAPSCAGSLFGFMNMCGAFTGLVLVYVSGYLIEVTASWGYVFSLFTMVNTMGLGVFLMFGEANRVDLWNLSEVIRV</sequence>
<feature type="transmembrane region" description="Helical" evidence="17">
    <location>
        <begin position="158"/>
        <end position="176"/>
    </location>
</feature>
<dbReference type="GO" id="GO:1904669">
    <property type="term" value="P:ATP export"/>
    <property type="evidence" value="ECO:0007669"/>
    <property type="project" value="UniProtKB-ARBA"/>
</dbReference>
<feature type="transmembrane region" description="Helical" evidence="17">
    <location>
        <begin position="341"/>
        <end position="362"/>
    </location>
</feature>
<evidence type="ECO:0000256" key="10">
    <source>
        <dbReference type="ARBA" id="ARBA00036284"/>
    </source>
</evidence>
<dbReference type="PROSITE" id="PS50850">
    <property type="entry name" value="MFS"/>
    <property type="match status" value="1"/>
</dbReference>
<dbReference type="PANTHER" id="PTHR11662:SF279">
    <property type="entry name" value="VOLTAGE-GATED PURINE NUCLEOTIDE UNIPORTER SLC17A9"/>
    <property type="match status" value="1"/>
</dbReference>
<feature type="domain" description="Major facilitator superfamily (MFS) profile" evidence="19">
    <location>
        <begin position="1"/>
        <end position="379"/>
    </location>
</feature>
<evidence type="ECO:0000256" key="14">
    <source>
        <dbReference type="ARBA" id="ARBA00074107"/>
    </source>
</evidence>
<reference evidence="20" key="3">
    <citation type="submission" date="2025-09" db="UniProtKB">
        <authorList>
            <consortium name="Ensembl"/>
        </authorList>
    </citation>
    <scope>IDENTIFICATION</scope>
</reference>
<dbReference type="InterPro" id="IPR036259">
    <property type="entry name" value="MFS_trans_sf"/>
</dbReference>
<dbReference type="InterPro" id="IPR005829">
    <property type="entry name" value="Sugar_transporter_CS"/>
</dbReference>
<feature type="transmembrane region" description="Helical" evidence="17">
    <location>
        <begin position="181"/>
        <end position="202"/>
    </location>
</feature>
<evidence type="ECO:0000256" key="9">
    <source>
        <dbReference type="ARBA" id="ARBA00024185"/>
    </source>
</evidence>
<dbReference type="GO" id="GO:0042584">
    <property type="term" value="C:chromaffin granule membrane"/>
    <property type="evidence" value="ECO:0007669"/>
    <property type="project" value="UniProtKB-SubCell"/>
</dbReference>
<dbReference type="PROSITE" id="PS00217">
    <property type="entry name" value="SUGAR_TRANSPORT_2"/>
    <property type="match status" value="1"/>
</dbReference>
<dbReference type="FunFam" id="1.20.1250.20:FF:000059">
    <property type="entry name" value="Solute carrier family 17 member 9"/>
    <property type="match status" value="1"/>
</dbReference>
<evidence type="ECO:0000256" key="2">
    <source>
        <dbReference type="ARBA" id="ARBA00008586"/>
    </source>
</evidence>
<evidence type="ECO:0000256" key="17">
    <source>
        <dbReference type="SAM" id="Phobius"/>
    </source>
</evidence>
<evidence type="ECO:0000256" key="15">
    <source>
        <dbReference type="ARBA" id="ARBA00079665"/>
    </source>
</evidence>
<dbReference type="InterPro" id="IPR011701">
    <property type="entry name" value="MFS"/>
</dbReference>
<comment type="function">
    <text evidence="13">Voltage-gated ATP nucleotide uniporter that can also transport the purine nucleotides ADP and GTP. Uses the membrane potential as the driving force to control ATP accumulation in lysosomes and secretory vesicles. By controlling ATP storage in lysosomes, regulates ATP-dependent proteins of these organelles. Also indirectly regulates the exocytosis of ATP through its import into lysosomes in astrocytes and secretory vesicles such as adrenal chromaffin granules, mucin granules and synaptic vesicles.</text>
</comment>
<evidence type="ECO:0000256" key="16">
    <source>
        <dbReference type="ARBA" id="ARBA00079853"/>
    </source>
</evidence>
<evidence type="ECO:0000256" key="5">
    <source>
        <dbReference type="ARBA" id="ARBA00022989"/>
    </source>
</evidence>
<evidence type="ECO:0000256" key="8">
    <source>
        <dbReference type="ARBA" id="ARBA00023329"/>
    </source>
</evidence>
<dbReference type="CDD" id="cd17380">
    <property type="entry name" value="MFS_SLC17A9_like"/>
    <property type="match status" value="1"/>
</dbReference>
<dbReference type="GO" id="GO:0005765">
    <property type="term" value="C:lysosomal membrane"/>
    <property type="evidence" value="ECO:0007669"/>
    <property type="project" value="UniProtKB-SubCell"/>
</dbReference>
<comment type="catalytic activity">
    <reaction evidence="11">
        <text>ATP(in) = ATP(out)</text>
        <dbReference type="Rhea" id="RHEA:75687"/>
        <dbReference type="ChEBI" id="CHEBI:30616"/>
    </reaction>
</comment>
<evidence type="ECO:0000259" key="19">
    <source>
        <dbReference type="PROSITE" id="PS50850"/>
    </source>
</evidence>
<keyword evidence="4 17" id="KW-0812">Transmembrane</keyword>
<keyword evidence="6 17" id="KW-0472">Membrane</keyword>
<comment type="catalytic activity">
    <reaction evidence="12">
        <text>ADP(in) = ADP(out)</text>
        <dbReference type="Rhea" id="RHEA:75783"/>
        <dbReference type="ChEBI" id="CHEBI:456216"/>
    </reaction>
</comment>
<dbReference type="AlphaFoldDB" id="A0A8C7PX49"/>
<dbReference type="GO" id="GO:0160042">
    <property type="term" value="F:purine nucleotide uniporter activity"/>
    <property type="evidence" value="ECO:0007669"/>
    <property type="project" value="UniProtKB-ARBA"/>
</dbReference>
<keyword evidence="5 17" id="KW-1133">Transmembrane helix</keyword>
<feature type="transmembrane region" description="Helical" evidence="17">
    <location>
        <begin position="254"/>
        <end position="275"/>
    </location>
</feature>
<evidence type="ECO:0000313" key="20">
    <source>
        <dbReference type="Ensembl" id="ENSOMYP00000029605.1"/>
    </source>
</evidence>
<dbReference type="InterPro" id="IPR044777">
    <property type="entry name" value="SLC17A9-like"/>
</dbReference>
<evidence type="ECO:0000256" key="3">
    <source>
        <dbReference type="ARBA" id="ARBA00022448"/>
    </source>
</evidence>
<name>A0A8C7PX49_ONCMY</name>
<dbReference type="PANTHER" id="PTHR11662">
    <property type="entry name" value="SOLUTE CARRIER FAMILY 17"/>
    <property type="match status" value="1"/>
</dbReference>
<feature type="transmembrane region" description="Helical" evidence="17">
    <location>
        <begin position="313"/>
        <end position="335"/>
    </location>
</feature>
<dbReference type="FunFam" id="1.20.1250.20:FF:000150">
    <property type="entry name" value="Solute carrier family 17 member 9"/>
    <property type="match status" value="1"/>
</dbReference>
<keyword evidence="21" id="KW-1185">Reference proteome</keyword>
<dbReference type="GO" id="GO:0072530">
    <property type="term" value="P:purine-containing compound transmembrane transport"/>
    <property type="evidence" value="ECO:0007669"/>
    <property type="project" value="UniProtKB-ARBA"/>
</dbReference>
<feature type="transmembrane region" description="Helical" evidence="17">
    <location>
        <begin position="126"/>
        <end position="146"/>
    </location>
</feature>